<dbReference type="Pfam" id="PF11443">
    <property type="entry name" value="DUF2828"/>
    <property type="match status" value="1"/>
</dbReference>
<dbReference type="PANTHER" id="PTHR31373">
    <property type="entry name" value="OS06G0652100 PROTEIN"/>
    <property type="match status" value="1"/>
</dbReference>
<proteinExistence type="predicted"/>
<name>A0AAV5F448_ELECO</name>
<dbReference type="InterPro" id="IPR011205">
    <property type="entry name" value="UCP015417_vWA"/>
</dbReference>
<dbReference type="InterPro" id="IPR058580">
    <property type="entry name" value="DUF2828"/>
</dbReference>
<dbReference type="PANTHER" id="PTHR31373:SF29">
    <property type="entry name" value="TROVE DOMAIN-CONTAINING PROTEIN"/>
    <property type="match status" value="1"/>
</dbReference>
<accession>A0AAV5F448</accession>
<reference evidence="2" key="2">
    <citation type="submission" date="2021-12" db="EMBL/GenBank/DDBJ databases">
        <title>Resequencing data analysis of finger millet.</title>
        <authorList>
            <person name="Hatakeyama M."/>
            <person name="Aluri S."/>
            <person name="Balachadran M.T."/>
            <person name="Sivarajan S.R."/>
            <person name="Poveda L."/>
            <person name="Shimizu-Inatsugi R."/>
            <person name="Schlapbach R."/>
            <person name="Sreeman S.M."/>
            <person name="Shimizu K.K."/>
        </authorList>
    </citation>
    <scope>NUCLEOTIDE SEQUENCE</scope>
</reference>
<sequence>MAAVLLGPPSIRGVRPSPATDADADAEELRFVDLLDAGFNAPDPAAKADDAKPCLARTENNSATYANSGNACLDFFFQVVPDTAPERVRCLLAAAWARDPLTALKLVCNLRGVRGTGKSDREGFYASALWVHANHPRTLACNVPAFAEFGYLKDFPELLYRLVHGADARKEAKEKADARKKVRKAKEARRLKLGIPPAGS</sequence>
<feature type="domain" description="DUF2828" evidence="1">
    <location>
        <begin position="58"/>
        <end position="189"/>
    </location>
</feature>
<comment type="caution">
    <text evidence="2">The sequence shown here is derived from an EMBL/GenBank/DDBJ whole genome shotgun (WGS) entry which is preliminary data.</text>
</comment>
<dbReference type="AlphaFoldDB" id="A0AAV5F448"/>
<dbReference type="Proteomes" id="UP001054889">
    <property type="component" value="Unassembled WGS sequence"/>
</dbReference>
<keyword evidence="3" id="KW-1185">Reference proteome</keyword>
<protein>
    <recommendedName>
        <fullName evidence="1">DUF2828 domain-containing protein</fullName>
    </recommendedName>
</protein>
<evidence type="ECO:0000313" key="3">
    <source>
        <dbReference type="Proteomes" id="UP001054889"/>
    </source>
</evidence>
<organism evidence="2 3">
    <name type="scientific">Eleusine coracana subsp. coracana</name>
    <dbReference type="NCBI Taxonomy" id="191504"/>
    <lineage>
        <taxon>Eukaryota</taxon>
        <taxon>Viridiplantae</taxon>
        <taxon>Streptophyta</taxon>
        <taxon>Embryophyta</taxon>
        <taxon>Tracheophyta</taxon>
        <taxon>Spermatophyta</taxon>
        <taxon>Magnoliopsida</taxon>
        <taxon>Liliopsida</taxon>
        <taxon>Poales</taxon>
        <taxon>Poaceae</taxon>
        <taxon>PACMAD clade</taxon>
        <taxon>Chloridoideae</taxon>
        <taxon>Cynodonteae</taxon>
        <taxon>Eleusininae</taxon>
        <taxon>Eleusine</taxon>
    </lineage>
</organism>
<evidence type="ECO:0000259" key="1">
    <source>
        <dbReference type="Pfam" id="PF11443"/>
    </source>
</evidence>
<gene>
    <name evidence="2" type="primary">gb17308</name>
    <name evidence="2" type="ORF">PR202_gb17308</name>
</gene>
<dbReference type="EMBL" id="BQKI01000081">
    <property type="protein sequence ID" value="GJN29115.1"/>
    <property type="molecule type" value="Genomic_DNA"/>
</dbReference>
<dbReference type="PIRSF" id="PIRSF015417">
    <property type="entry name" value="T31B5_30_vWA"/>
    <property type="match status" value="1"/>
</dbReference>
<evidence type="ECO:0000313" key="2">
    <source>
        <dbReference type="EMBL" id="GJN29115.1"/>
    </source>
</evidence>
<reference evidence="2" key="1">
    <citation type="journal article" date="2018" name="DNA Res.">
        <title>Multiple hybrid de novo genome assembly of finger millet, an orphan allotetraploid crop.</title>
        <authorList>
            <person name="Hatakeyama M."/>
            <person name="Aluri S."/>
            <person name="Balachadran M.T."/>
            <person name="Sivarajan S.R."/>
            <person name="Patrignani A."/>
            <person name="Gruter S."/>
            <person name="Poveda L."/>
            <person name="Shimizu-Inatsugi R."/>
            <person name="Baeten J."/>
            <person name="Francoijs K.J."/>
            <person name="Nataraja K.N."/>
            <person name="Reddy Y.A.N."/>
            <person name="Phadnis S."/>
            <person name="Ravikumar R.L."/>
            <person name="Schlapbach R."/>
            <person name="Sreeman S.M."/>
            <person name="Shimizu K.K."/>
        </authorList>
    </citation>
    <scope>NUCLEOTIDE SEQUENCE</scope>
</reference>